<protein>
    <submittedName>
        <fullName evidence="1">Uncharacterized protein</fullName>
    </submittedName>
</protein>
<organism evidence="1 2">
    <name type="scientific">Amniculicola lignicola CBS 123094</name>
    <dbReference type="NCBI Taxonomy" id="1392246"/>
    <lineage>
        <taxon>Eukaryota</taxon>
        <taxon>Fungi</taxon>
        <taxon>Dikarya</taxon>
        <taxon>Ascomycota</taxon>
        <taxon>Pezizomycotina</taxon>
        <taxon>Dothideomycetes</taxon>
        <taxon>Pleosporomycetidae</taxon>
        <taxon>Pleosporales</taxon>
        <taxon>Amniculicolaceae</taxon>
        <taxon>Amniculicola</taxon>
    </lineage>
</organism>
<accession>A0A6A5W2X2</accession>
<proteinExistence type="predicted"/>
<reference evidence="1" key="1">
    <citation type="journal article" date="2020" name="Stud. Mycol.">
        <title>101 Dothideomycetes genomes: a test case for predicting lifestyles and emergence of pathogens.</title>
        <authorList>
            <person name="Haridas S."/>
            <person name="Albert R."/>
            <person name="Binder M."/>
            <person name="Bloem J."/>
            <person name="Labutti K."/>
            <person name="Salamov A."/>
            <person name="Andreopoulos B."/>
            <person name="Baker S."/>
            <person name="Barry K."/>
            <person name="Bills G."/>
            <person name="Bluhm B."/>
            <person name="Cannon C."/>
            <person name="Castanera R."/>
            <person name="Culley D."/>
            <person name="Daum C."/>
            <person name="Ezra D."/>
            <person name="Gonzalez J."/>
            <person name="Henrissat B."/>
            <person name="Kuo A."/>
            <person name="Liang C."/>
            <person name="Lipzen A."/>
            <person name="Lutzoni F."/>
            <person name="Magnuson J."/>
            <person name="Mondo S."/>
            <person name="Nolan M."/>
            <person name="Ohm R."/>
            <person name="Pangilinan J."/>
            <person name="Park H.-J."/>
            <person name="Ramirez L."/>
            <person name="Alfaro M."/>
            <person name="Sun H."/>
            <person name="Tritt A."/>
            <person name="Yoshinaga Y."/>
            <person name="Zwiers L.-H."/>
            <person name="Turgeon B."/>
            <person name="Goodwin S."/>
            <person name="Spatafora J."/>
            <person name="Crous P."/>
            <person name="Grigoriev I."/>
        </authorList>
    </citation>
    <scope>NUCLEOTIDE SEQUENCE</scope>
    <source>
        <strain evidence="1">CBS 123094</strain>
    </source>
</reference>
<keyword evidence="2" id="KW-1185">Reference proteome</keyword>
<dbReference type="Proteomes" id="UP000799779">
    <property type="component" value="Unassembled WGS sequence"/>
</dbReference>
<dbReference type="OrthoDB" id="3794218at2759"/>
<name>A0A6A5W2X2_9PLEO</name>
<evidence type="ECO:0000313" key="2">
    <source>
        <dbReference type="Proteomes" id="UP000799779"/>
    </source>
</evidence>
<dbReference type="AlphaFoldDB" id="A0A6A5W2X2"/>
<evidence type="ECO:0000313" key="1">
    <source>
        <dbReference type="EMBL" id="KAF1995557.1"/>
    </source>
</evidence>
<sequence>MADHSSTAAEVDDLTAYAISLLDRDESESSTDDEEADEGLALAPASPFLTVLTPALRMRILASVLLPFTGGIPRVQLRYLTFLPNLFSICKQFFRDCRYIWSQHTLHIEEPLEPGLGRMSKRTRNGIRAIFGQHVQNVSVRARVVYVADWPRLEIYGPSKLPGLHDGTQLLTILTVNNVAHGVQTMSARLLQKKFGPTNIPGGINPIPSFAPISHGNLFGWIRYADVTVGCLTVYVQGHRVWEVQQFHENIMYWKGLPLISLIASIIAFMPKGVAMIRLVGLGTFCEVVRPMWANIPNRTPLKGHSTLLDMLCDYPFPEFFPGIREVYMEANGQMGSRAREGNLFGLMSSTQWQVFIMKARHGKNQPKWEFHP</sequence>
<dbReference type="EMBL" id="ML977637">
    <property type="protein sequence ID" value="KAF1995557.1"/>
    <property type="molecule type" value="Genomic_DNA"/>
</dbReference>
<gene>
    <name evidence="1" type="ORF">P154DRAFT_343366</name>
</gene>